<dbReference type="HOGENOM" id="CLU_075131_0_0_1"/>
<keyword evidence="5" id="KW-1185">Reference proteome</keyword>
<dbReference type="STRING" id="1182541.W9YLP6"/>
<organism evidence="4 5">
    <name type="scientific">Capronia coronata CBS 617.96</name>
    <dbReference type="NCBI Taxonomy" id="1182541"/>
    <lineage>
        <taxon>Eukaryota</taxon>
        <taxon>Fungi</taxon>
        <taxon>Dikarya</taxon>
        <taxon>Ascomycota</taxon>
        <taxon>Pezizomycotina</taxon>
        <taxon>Eurotiomycetes</taxon>
        <taxon>Chaetothyriomycetidae</taxon>
        <taxon>Chaetothyriales</taxon>
        <taxon>Herpotrichiellaceae</taxon>
        <taxon>Capronia</taxon>
    </lineage>
</organism>
<comment type="caution">
    <text evidence="4">The sequence shown here is derived from an EMBL/GenBank/DDBJ whole genome shotgun (WGS) entry which is preliminary data.</text>
</comment>
<evidence type="ECO:0000313" key="4">
    <source>
        <dbReference type="EMBL" id="EXJ93817.1"/>
    </source>
</evidence>
<protein>
    <recommendedName>
        <fullName evidence="6">Ubiquitin-like domain-containing protein</fullName>
    </recommendedName>
</protein>
<dbReference type="InterPro" id="IPR049256">
    <property type="entry name" value="Get5_C"/>
</dbReference>
<reference evidence="4 5" key="1">
    <citation type="submission" date="2013-03" db="EMBL/GenBank/DDBJ databases">
        <title>The Genome Sequence of Capronia coronata CBS 617.96.</title>
        <authorList>
            <consortium name="The Broad Institute Genomics Platform"/>
            <person name="Cuomo C."/>
            <person name="de Hoog S."/>
            <person name="Gorbushina A."/>
            <person name="Walker B."/>
            <person name="Young S.K."/>
            <person name="Zeng Q."/>
            <person name="Gargeya S."/>
            <person name="Fitzgerald M."/>
            <person name="Haas B."/>
            <person name="Abouelleil A."/>
            <person name="Allen A.W."/>
            <person name="Alvarado L."/>
            <person name="Arachchi H.M."/>
            <person name="Berlin A.M."/>
            <person name="Chapman S.B."/>
            <person name="Gainer-Dewar J."/>
            <person name="Goldberg J."/>
            <person name="Griggs A."/>
            <person name="Gujja S."/>
            <person name="Hansen M."/>
            <person name="Howarth C."/>
            <person name="Imamovic A."/>
            <person name="Ireland A."/>
            <person name="Larimer J."/>
            <person name="McCowan C."/>
            <person name="Murphy C."/>
            <person name="Pearson M."/>
            <person name="Poon T.W."/>
            <person name="Priest M."/>
            <person name="Roberts A."/>
            <person name="Saif S."/>
            <person name="Shea T."/>
            <person name="Sisk P."/>
            <person name="Sykes S."/>
            <person name="Wortman J."/>
            <person name="Nusbaum C."/>
            <person name="Birren B."/>
        </authorList>
    </citation>
    <scope>NUCLEOTIDE SEQUENCE [LARGE SCALE GENOMIC DNA]</scope>
    <source>
        <strain evidence="4 5">CBS 617.96</strain>
    </source>
</reference>
<evidence type="ECO:0000256" key="1">
    <source>
        <dbReference type="SAM" id="MobiDB-lite"/>
    </source>
</evidence>
<evidence type="ECO:0000259" key="2">
    <source>
        <dbReference type="Pfam" id="PF12754"/>
    </source>
</evidence>
<dbReference type="eggNOG" id="ENOG502S36W">
    <property type="taxonomic scope" value="Eukaryota"/>
</dbReference>
<evidence type="ECO:0000313" key="5">
    <source>
        <dbReference type="Proteomes" id="UP000019484"/>
    </source>
</evidence>
<dbReference type="Gene3D" id="1.10.286.70">
    <property type="entry name" value="Get5 dimerization domain"/>
    <property type="match status" value="1"/>
</dbReference>
<evidence type="ECO:0008006" key="6">
    <source>
        <dbReference type="Google" id="ProtNLM"/>
    </source>
</evidence>
<dbReference type="GeneID" id="19157110"/>
<dbReference type="AlphaFoldDB" id="W9YLP6"/>
<dbReference type="OrthoDB" id="5366541at2759"/>
<feature type="domain" description="Get5 N-terminal" evidence="2">
    <location>
        <begin position="6"/>
        <end position="156"/>
    </location>
</feature>
<feature type="region of interest" description="Disordered" evidence="1">
    <location>
        <begin position="153"/>
        <end position="220"/>
    </location>
</feature>
<feature type="region of interest" description="Disordered" evidence="1">
    <location>
        <begin position="41"/>
        <end position="69"/>
    </location>
</feature>
<dbReference type="Proteomes" id="UP000019484">
    <property type="component" value="Unassembled WGS sequence"/>
</dbReference>
<gene>
    <name evidence="4" type="ORF">A1O1_02210</name>
</gene>
<sequence>MGDLQFAKQFLTTLDNKANKYPADHVFDPKTFQMRIPYTLPKLSSPPHPLPPKTTASARAPGSESASSTIAVTLKSARNPNMTLMVPSVDPSTTTIHALKEQVQSYLGGPTVVHIDKIKVLLDKKPVPPSKRTVAEALQQRGQEGEVEFGVMVMGGAPDPPPQTQEAAPDAQTASAPSSEEAVVEVEQKKPEPTPMEDVEPASTSPAAPVQPGGVSGQDVLKSSEFWDDLQGFLEQRLRDQAEAVKLRELFERTWSGANSGL</sequence>
<name>W9YLP6_9EURO</name>
<dbReference type="Pfam" id="PF12754">
    <property type="entry name" value="Get5_N"/>
    <property type="match status" value="1"/>
</dbReference>
<proteinExistence type="predicted"/>
<evidence type="ECO:0000259" key="3">
    <source>
        <dbReference type="Pfam" id="PF17183"/>
    </source>
</evidence>
<dbReference type="RefSeq" id="XP_007721311.1">
    <property type="nucleotide sequence ID" value="XM_007723121.1"/>
</dbReference>
<dbReference type="Pfam" id="PF17183">
    <property type="entry name" value="Get5_C"/>
    <property type="match status" value="1"/>
</dbReference>
<accession>W9YLP6</accession>
<dbReference type="EMBL" id="AMWN01000002">
    <property type="protein sequence ID" value="EXJ93817.1"/>
    <property type="molecule type" value="Genomic_DNA"/>
</dbReference>
<feature type="domain" description="Get5 C-terminal" evidence="3">
    <location>
        <begin position="208"/>
        <end position="257"/>
    </location>
</feature>
<dbReference type="InterPro" id="IPR024737">
    <property type="entry name" value="Get5_N"/>
</dbReference>